<reference evidence="1" key="1">
    <citation type="submission" date="2024-01" db="EMBL/GenBank/DDBJ databases">
        <title>The diversity of rhizobia nodulating Mimosa spp. in eleven states of Brazil covering several biomes is determined by host plant, location, and edaphic factors.</title>
        <authorList>
            <person name="Rouws L."/>
            <person name="Barauna A."/>
            <person name="Beukes C."/>
            <person name="De Faria S.M."/>
            <person name="Gross E."/>
            <person name="Dos Reis Junior F.B."/>
            <person name="Simon M."/>
            <person name="Maluk M."/>
            <person name="Odee D.W."/>
            <person name="Kenicer G."/>
            <person name="Young J.P.W."/>
            <person name="Reis V.M."/>
            <person name="Zilli J."/>
            <person name="James E.K."/>
        </authorList>
    </citation>
    <scope>NUCLEOTIDE SEQUENCE</scope>
    <source>
        <strain evidence="1">JPY452</strain>
    </source>
</reference>
<keyword evidence="2" id="KW-1185">Reference proteome</keyword>
<evidence type="ECO:0000313" key="2">
    <source>
        <dbReference type="Proteomes" id="UP001392318"/>
    </source>
</evidence>
<evidence type="ECO:0000313" key="1">
    <source>
        <dbReference type="EMBL" id="MEM5403874.1"/>
    </source>
</evidence>
<gene>
    <name evidence="1" type="ORF">VSR83_28225</name>
</gene>
<protein>
    <submittedName>
        <fullName evidence="1">Uncharacterized protein</fullName>
    </submittedName>
</protein>
<sequence length="90" mass="9455">MSAVLSVQAREGSCGESAAVEPPALGAKPSLNAGCFGIHRRDVPSTRLRRAKLEAEIFSNAPATFSQIIAFATAGEWRLMPLMAVVDLAA</sequence>
<name>A0ACC6RR14_9BURK</name>
<accession>A0ACC6RR14</accession>
<dbReference type="EMBL" id="JAYMRU010000024">
    <property type="protein sequence ID" value="MEM5403874.1"/>
    <property type="molecule type" value="Genomic_DNA"/>
</dbReference>
<proteinExistence type="predicted"/>
<comment type="caution">
    <text evidence="1">The sequence shown here is derived from an EMBL/GenBank/DDBJ whole genome shotgun (WGS) entry which is preliminary data.</text>
</comment>
<organism evidence="1 2">
    <name type="scientific">Paraburkholderia unamae</name>
    <dbReference type="NCBI Taxonomy" id="219649"/>
    <lineage>
        <taxon>Bacteria</taxon>
        <taxon>Pseudomonadati</taxon>
        <taxon>Pseudomonadota</taxon>
        <taxon>Betaproteobacteria</taxon>
        <taxon>Burkholderiales</taxon>
        <taxon>Burkholderiaceae</taxon>
        <taxon>Paraburkholderia</taxon>
    </lineage>
</organism>
<dbReference type="Proteomes" id="UP001392318">
    <property type="component" value="Unassembled WGS sequence"/>
</dbReference>